<feature type="chain" id="PRO_5011770875" evidence="2">
    <location>
        <begin position="22"/>
        <end position="200"/>
    </location>
</feature>
<dbReference type="CDD" id="cd16325">
    <property type="entry name" value="LolA"/>
    <property type="match status" value="1"/>
</dbReference>
<feature type="signal peptide" evidence="2">
    <location>
        <begin position="1"/>
        <end position="21"/>
    </location>
</feature>
<dbReference type="PANTHER" id="PTHR35869:SF1">
    <property type="entry name" value="OUTER-MEMBRANE LIPOPROTEIN CARRIER PROTEIN"/>
    <property type="match status" value="1"/>
</dbReference>
<reference evidence="4" key="1">
    <citation type="submission" date="2016-10" db="EMBL/GenBank/DDBJ databases">
        <authorList>
            <person name="Varghese N."/>
            <person name="Submissions S."/>
        </authorList>
    </citation>
    <scope>NUCLEOTIDE SEQUENCE [LARGE SCALE GENOMIC DNA]</scope>
    <source>
        <strain evidence="4">DSM 26922</strain>
    </source>
</reference>
<dbReference type="SUPFAM" id="SSF89392">
    <property type="entry name" value="Prokaryotic lipoproteins and lipoprotein localization factors"/>
    <property type="match status" value="1"/>
</dbReference>
<sequence>MIKQLILAPILSLALAVPAMADKISLSEVSKYLNSFQTAKGEFTQINGDGSVTTGEILIKRPGRIRFDYAAPDNSLVIAGGSQVAVFDPKSNVPPEQFPLKRTPLNLILARKVDFSRSNMVVGHRDDGTATVVKVQDPQHPEYGNIQLKFTDNPVQLRQWVITDDAGGQTTVILGDLKTGVKIGARPFNIPQEIQARGLN</sequence>
<evidence type="ECO:0000256" key="1">
    <source>
        <dbReference type="ARBA" id="ARBA00022729"/>
    </source>
</evidence>
<dbReference type="Pfam" id="PF03548">
    <property type="entry name" value="LolA"/>
    <property type="match status" value="1"/>
</dbReference>
<evidence type="ECO:0000313" key="3">
    <source>
        <dbReference type="EMBL" id="SDX48884.1"/>
    </source>
</evidence>
<dbReference type="AlphaFoldDB" id="A0A1H3C5H7"/>
<dbReference type="InterPro" id="IPR029046">
    <property type="entry name" value="LolA/LolB/LppX"/>
</dbReference>
<gene>
    <name evidence="3" type="ORF">SAMN04488001_3337</name>
</gene>
<dbReference type="Gene3D" id="2.50.20.10">
    <property type="entry name" value="Lipoprotein localisation LolA/LolB/LppX"/>
    <property type="match status" value="1"/>
</dbReference>
<evidence type="ECO:0000256" key="2">
    <source>
        <dbReference type="SAM" id="SignalP"/>
    </source>
</evidence>
<dbReference type="EMBL" id="FNOI01000008">
    <property type="protein sequence ID" value="SDX48884.1"/>
    <property type="molecule type" value="Genomic_DNA"/>
</dbReference>
<organism evidence="3 4">
    <name type="scientific">Litoreibacter albidus</name>
    <dbReference type="NCBI Taxonomy" id="670155"/>
    <lineage>
        <taxon>Bacteria</taxon>
        <taxon>Pseudomonadati</taxon>
        <taxon>Pseudomonadota</taxon>
        <taxon>Alphaproteobacteria</taxon>
        <taxon>Rhodobacterales</taxon>
        <taxon>Roseobacteraceae</taxon>
        <taxon>Litoreibacter</taxon>
    </lineage>
</organism>
<keyword evidence="4" id="KW-1185">Reference proteome</keyword>
<proteinExistence type="predicted"/>
<dbReference type="InterPro" id="IPR004564">
    <property type="entry name" value="OM_lipoprot_carrier_LolA-like"/>
</dbReference>
<protein>
    <submittedName>
        <fullName evidence="3">Outer membrane lipoprotein-sorting protein</fullName>
    </submittedName>
</protein>
<dbReference type="STRING" id="670155.SAMN04488001_3337"/>
<dbReference type="PANTHER" id="PTHR35869">
    <property type="entry name" value="OUTER-MEMBRANE LIPOPROTEIN CARRIER PROTEIN"/>
    <property type="match status" value="1"/>
</dbReference>
<accession>A0A1H3C5H7</accession>
<dbReference type="Proteomes" id="UP000199441">
    <property type="component" value="Unassembled WGS sequence"/>
</dbReference>
<keyword evidence="1 2" id="KW-0732">Signal</keyword>
<evidence type="ECO:0000313" key="4">
    <source>
        <dbReference type="Proteomes" id="UP000199441"/>
    </source>
</evidence>
<name>A0A1H3C5H7_9RHOB</name>
<keyword evidence="3" id="KW-0449">Lipoprotein</keyword>